<keyword evidence="2" id="KW-1185">Reference proteome</keyword>
<evidence type="ECO:0000313" key="2">
    <source>
        <dbReference type="Proteomes" id="UP000000715"/>
    </source>
</evidence>
<sequence length="292" mass="31355">MPESGVQANHWALSWSPRRRSLGHSYAPHSRRREEKGAGHSVGRAKASLSPTGPRPAPRPHPRAGPGQSRAPRGLPLERPRTPARRSGRLRTYRPGGRPPSGSGTARSSGPSGLREGGGAGNPSQRGTQRNRKGSPRRTKQLPGPLVLSTNRKSRRVTEPGEGPCARREGSRVSESGVARVSPLTRSCGGCFASRAQALRASPLWSRSSRAGPPPPAAGVGLKGTSALKPWWISFFQHRFLKTVLYPLNGLDTFDHICDGLLLSVLSPLRKHVVGSTRNPSLYLDNSCTGRN</sequence>
<proteinExistence type="predicted"/>
<protein>
    <submittedName>
        <fullName evidence="3">Serine/arginine repetitive matrix protein 2-like</fullName>
    </submittedName>
</protein>
<name>A0A8U0SCT9_MUSPF</name>
<gene>
    <name evidence="3" type="primary">LOC123392822</name>
</gene>
<dbReference type="RefSeq" id="XP_044938849.1">
    <property type="nucleotide sequence ID" value="XM_045082914.1"/>
</dbReference>
<organism evidence="2 3">
    <name type="scientific">Mustela putorius furo</name>
    <name type="common">European domestic ferret</name>
    <name type="synonym">Mustela furo</name>
    <dbReference type="NCBI Taxonomy" id="9669"/>
    <lineage>
        <taxon>Eukaryota</taxon>
        <taxon>Metazoa</taxon>
        <taxon>Chordata</taxon>
        <taxon>Craniata</taxon>
        <taxon>Vertebrata</taxon>
        <taxon>Euteleostomi</taxon>
        <taxon>Mammalia</taxon>
        <taxon>Eutheria</taxon>
        <taxon>Laurasiatheria</taxon>
        <taxon>Carnivora</taxon>
        <taxon>Caniformia</taxon>
        <taxon>Musteloidea</taxon>
        <taxon>Mustelidae</taxon>
        <taxon>Mustelinae</taxon>
        <taxon>Mustela</taxon>
    </lineage>
</organism>
<feature type="region of interest" description="Disordered" evidence="1">
    <location>
        <begin position="1"/>
        <end position="178"/>
    </location>
</feature>
<dbReference type="GeneID" id="123392822"/>
<feature type="compositionally biased region" description="Basic residues" evidence="1">
    <location>
        <begin position="129"/>
        <end position="140"/>
    </location>
</feature>
<dbReference type="Proteomes" id="UP000000715">
    <property type="component" value="Unplaced"/>
</dbReference>
<feature type="compositionally biased region" description="Low complexity" evidence="1">
    <location>
        <begin position="94"/>
        <end position="113"/>
    </location>
</feature>
<feature type="compositionally biased region" description="Basic residues" evidence="1">
    <location>
        <begin position="82"/>
        <end position="92"/>
    </location>
</feature>
<evidence type="ECO:0000313" key="3">
    <source>
        <dbReference type="RefSeq" id="XP_044938849.1"/>
    </source>
</evidence>
<evidence type="ECO:0000256" key="1">
    <source>
        <dbReference type="SAM" id="MobiDB-lite"/>
    </source>
</evidence>
<reference evidence="3" key="1">
    <citation type="submission" date="2025-08" db="UniProtKB">
        <authorList>
            <consortium name="RefSeq"/>
        </authorList>
    </citation>
    <scope>IDENTIFICATION</scope>
    <source>
        <tissue evidence="3">Brain</tissue>
    </source>
</reference>
<accession>A0A8U0SCT9</accession>
<dbReference type="AlphaFoldDB" id="A0A8U0SCT9"/>